<comment type="caution">
    <text evidence="3">The sequence shown here is derived from an EMBL/GenBank/DDBJ whole genome shotgun (WGS) entry which is preliminary data.</text>
</comment>
<dbReference type="STRING" id="1227456.C450_18614"/>
<keyword evidence="2" id="KW-1133">Transmembrane helix</keyword>
<dbReference type="RefSeq" id="WP_005045981.1">
    <property type="nucleotide sequence ID" value="NZ_AOME01000080.1"/>
</dbReference>
<dbReference type="OrthoDB" id="265845at2157"/>
<dbReference type="PATRIC" id="fig|1227456.3.peg.3785"/>
<evidence type="ECO:0000256" key="2">
    <source>
        <dbReference type="SAM" id="Phobius"/>
    </source>
</evidence>
<feature type="transmembrane region" description="Helical" evidence="2">
    <location>
        <begin position="356"/>
        <end position="379"/>
    </location>
</feature>
<proteinExistence type="predicted"/>
<protein>
    <submittedName>
        <fullName evidence="3">Uncharacterized protein</fullName>
    </submittedName>
</protein>
<feature type="region of interest" description="Disordered" evidence="1">
    <location>
        <begin position="1"/>
        <end position="40"/>
    </location>
</feature>
<feature type="transmembrane region" description="Helical" evidence="2">
    <location>
        <begin position="100"/>
        <end position="119"/>
    </location>
</feature>
<evidence type="ECO:0000256" key="1">
    <source>
        <dbReference type="SAM" id="MobiDB-lite"/>
    </source>
</evidence>
<keyword evidence="2" id="KW-0472">Membrane</keyword>
<evidence type="ECO:0000313" key="4">
    <source>
        <dbReference type="Proteomes" id="UP000011625"/>
    </source>
</evidence>
<keyword evidence="4" id="KW-1185">Reference proteome</keyword>
<dbReference type="Proteomes" id="UP000011625">
    <property type="component" value="Unassembled WGS sequence"/>
</dbReference>
<name>M0MXA2_9EURY</name>
<reference evidence="3 4" key="1">
    <citation type="journal article" date="2014" name="PLoS Genet.">
        <title>Phylogenetically driven sequencing of extremely halophilic archaea reveals strategies for static and dynamic osmo-response.</title>
        <authorList>
            <person name="Becker E.A."/>
            <person name="Seitzer P.M."/>
            <person name="Tritt A."/>
            <person name="Larsen D."/>
            <person name="Krusor M."/>
            <person name="Yao A.I."/>
            <person name="Wu D."/>
            <person name="Madern D."/>
            <person name="Eisen J.A."/>
            <person name="Darling A.E."/>
            <person name="Facciotti M.T."/>
        </authorList>
    </citation>
    <scope>NUCLEOTIDE SEQUENCE [LARGE SCALE GENOMIC DNA]</scope>
    <source>
        <strain evidence="3 4">DSM 8989</strain>
    </source>
</reference>
<dbReference type="EMBL" id="AOME01000080">
    <property type="protein sequence ID" value="EMA49035.1"/>
    <property type="molecule type" value="Genomic_DNA"/>
</dbReference>
<evidence type="ECO:0000313" key="3">
    <source>
        <dbReference type="EMBL" id="EMA49035.1"/>
    </source>
</evidence>
<feature type="transmembrane region" description="Helical" evidence="2">
    <location>
        <begin position="324"/>
        <end position="344"/>
    </location>
</feature>
<accession>M0MXA2</accession>
<sequence length="408" mass="44121">MTDDTVPDETDDSDGNEPTGDAEPTDNNESIDTEPSDDSTDGVLGTIVPALRPVVAFVVRFVWIVGRLLVAGGRIAITYLTDRERRIGARRWLLLEGNRWAIVGGLVASVFVVALIGGLTDVVGIAKAGFVTSLFGGIISGLFSFVPIVVAVNQLTISELFGTPDRLRERIESVRAFRGTVEERLPDVAVSPTDPGAFLAVAARVLSREAESLREAGVESGDAGLRERVDEYVEGVIGQVEQLTARADEENLPLIDVLLPMMGDGYAENINAARRIQSESADALTARADTLLDDLREMYRGLSILRQYYKALYIQQELARLSRLIVYSGLSAFLVSAFLILIFADGAPPSGHGPGMVVFVSMALAVAFAPFAVLFSFILRIATIAKRTASPGAFTPRGETPDYRQEEW</sequence>
<dbReference type="Pfam" id="PF25927">
    <property type="entry name" value="DUF7972"/>
    <property type="match status" value="1"/>
</dbReference>
<dbReference type="InterPro" id="IPR058278">
    <property type="entry name" value="DUF7972"/>
</dbReference>
<dbReference type="AlphaFoldDB" id="M0MXA2"/>
<keyword evidence="2" id="KW-0812">Transmembrane</keyword>
<feature type="compositionally biased region" description="Acidic residues" evidence="1">
    <location>
        <begin position="23"/>
        <end position="40"/>
    </location>
</feature>
<feature type="compositionally biased region" description="Acidic residues" evidence="1">
    <location>
        <begin position="1"/>
        <end position="15"/>
    </location>
</feature>
<gene>
    <name evidence="3" type="ORF">C450_18614</name>
</gene>
<organism evidence="3 4">
    <name type="scientific">Halococcus salifodinae DSM 8989</name>
    <dbReference type="NCBI Taxonomy" id="1227456"/>
    <lineage>
        <taxon>Archaea</taxon>
        <taxon>Methanobacteriati</taxon>
        <taxon>Methanobacteriota</taxon>
        <taxon>Stenosarchaea group</taxon>
        <taxon>Halobacteria</taxon>
        <taxon>Halobacteriales</taxon>
        <taxon>Halococcaceae</taxon>
        <taxon>Halococcus</taxon>
    </lineage>
</organism>
<feature type="transmembrane region" description="Helical" evidence="2">
    <location>
        <begin position="125"/>
        <end position="152"/>
    </location>
</feature>
<feature type="transmembrane region" description="Helical" evidence="2">
    <location>
        <begin position="61"/>
        <end position="80"/>
    </location>
</feature>